<reference evidence="3 4" key="1">
    <citation type="submission" date="2018-04" db="EMBL/GenBank/DDBJ databases">
        <title>Thalassorhabdus spongiae gen. nov., sp. nov., isolated from a marine sponge in South-West Iceland.</title>
        <authorList>
            <person name="Knobloch S."/>
            <person name="Daussin A."/>
            <person name="Johannsson R."/>
            <person name="Marteinsson V.T."/>
        </authorList>
    </citation>
    <scope>NUCLEOTIDE SEQUENCE [LARGE SCALE GENOMIC DNA]</scope>
    <source>
        <strain evidence="3 4">Hp12</strain>
    </source>
</reference>
<feature type="region of interest" description="Disordered" evidence="2">
    <location>
        <begin position="146"/>
        <end position="173"/>
    </location>
</feature>
<dbReference type="AlphaFoldDB" id="A0A2V1GR61"/>
<keyword evidence="4" id="KW-1185">Reference proteome</keyword>
<sequence>MDDDCDTKKTRELMVFKTIISHFKKSAQLENKIEILSECQSEQKHIIETLIKKEKLLEHKINKLELACQNIKNKQLKQIVLAPISPTKTNTTNIKSADRFQSKTFNSFGQFKPTHKKRTQNHTALFEKQSIEDSIALDIAVQENTYGRDNFGDNKDDYDGDDFSDNEDRDDRY</sequence>
<proteinExistence type="predicted"/>
<accession>A0A2V1GR61</accession>
<organism evidence="3 4">
    <name type="scientific">Pelagibaculum spongiae</name>
    <dbReference type="NCBI Taxonomy" id="2080658"/>
    <lineage>
        <taxon>Bacteria</taxon>
        <taxon>Pseudomonadati</taxon>
        <taxon>Pseudomonadota</taxon>
        <taxon>Gammaproteobacteria</taxon>
        <taxon>Oceanospirillales</taxon>
        <taxon>Pelagibaculum</taxon>
    </lineage>
</organism>
<name>A0A2V1GR61_9GAMM</name>
<dbReference type="RefSeq" id="WP_116688648.1">
    <property type="nucleotide sequence ID" value="NZ_CAWNYD010000011.1"/>
</dbReference>
<protein>
    <submittedName>
        <fullName evidence="3">Uncharacterized protein</fullName>
    </submittedName>
</protein>
<feature type="coiled-coil region" evidence="1">
    <location>
        <begin position="47"/>
        <end position="74"/>
    </location>
</feature>
<evidence type="ECO:0000256" key="2">
    <source>
        <dbReference type="SAM" id="MobiDB-lite"/>
    </source>
</evidence>
<feature type="compositionally biased region" description="Acidic residues" evidence="2">
    <location>
        <begin position="158"/>
        <end position="173"/>
    </location>
</feature>
<evidence type="ECO:0000313" key="4">
    <source>
        <dbReference type="Proteomes" id="UP000244906"/>
    </source>
</evidence>
<comment type="caution">
    <text evidence="3">The sequence shown here is derived from an EMBL/GenBank/DDBJ whole genome shotgun (WGS) entry which is preliminary data.</text>
</comment>
<dbReference type="Proteomes" id="UP000244906">
    <property type="component" value="Unassembled WGS sequence"/>
</dbReference>
<dbReference type="EMBL" id="QDDL01000011">
    <property type="protein sequence ID" value="PVZ64894.1"/>
    <property type="molecule type" value="Genomic_DNA"/>
</dbReference>
<keyword evidence="1" id="KW-0175">Coiled coil</keyword>
<gene>
    <name evidence="3" type="ORF">DC094_18690</name>
</gene>
<evidence type="ECO:0000313" key="3">
    <source>
        <dbReference type="EMBL" id="PVZ64894.1"/>
    </source>
</evidence>
<evidence type="ECO:0000256" key="1">
    <source>
        <dbReference type="SAM" id="Coils"/>
    </source>
</evidence>